<dbReference type="Proteomes" id="UP001328107">
    <property type="component" value="Unassembled WGS sequence"/>
</dbReference>
<feature type="compositionally biased region" description="Low complexity" evidence="1">
    <location>
        <begin position="132"/>
        <end position="184"/>
    </location>
</feature>
<dbReference type="AlphaFoldDB" id="A0AAN5HY98"/>
<evidence type="ECO:0000313" key="4">
    <source>
        <dbReference type="EMBL" id="GMR45330.1"/>
    </source>
</evidence>
<feature type="domain" description="CX" evidence="3">
    <location>
        <begin position="254"/>
        <end position="303"/>
    </location>
</feature>
<feature type="region of interest" description="Disordered" evidence="1">
    <location>
        <begin position="370"/>
        <end position="411"/>
    </location>
</feature>
<proteinExistence type="predicted"/>
<reference evidence="5" key="1">
    <citation type="submission" date="2022-10" db="EMBL/GenBank/DDBJ databases">
        <title>Genome assembly of Pristionchus species.</title>
        <authorList>
            <person name="Yoshida K."/>
            <person name="Sommer R.J."/>
        </authorList>
    </citation>
    <scope>NUCLEOTIDE SEQUENCE [LARGE SCALE GENOMIC DNA]</scope>
    <source>
        <strain evidence="5">RS5460</strain>
    </source>
</reference>
<feature type="compositionally biased region" description="Low complexity" evidence="1">
    <location>
        <begin position="88"/>
        <end position="109"/>
    </location>
</feature>
<evidence type="ECO:0000259" key="3">
    <source>
        <dbReference type="Pfam" id="PF01705"/>
    </source>
</evidence>
<name>A0AAN5HY98_9BILA</name>
<feature type="region of interest" description="Disordered" evidence="1">
    <location>
        <begin position="75"/>
        <end position="184"/>
    </location>
</feature>
<dbReference type="PANTHER" id="PTHR47520">
    <property type="entry name" value="CX DOMAIN-CONTAINING PROTEIN-RELATED"/>
    <property type="match status" value="1"/>
</dbReference>
<dbReference type="EMBL" id="BTRK01000004">
    <property type="protein sequence ID" value="GMR45330.1"/>
    <property type="molecule type" value="Genomic_DNA"/>
</dbReference>
<evidence type="ECO:0000256" key="1">
    <source>
        <dbReference type="SAM" id="MobiDB-lite"/>
    </source>
</evidence>
<evidence type="ECO:0000256" key="2">
    <source>
        <dbReference type="SAM" id="Phobius"/>
    </source>
</evidence>
<dbReference type="Pfam" id="PF01705">
    <property type="entry name" value="CX"/>
    <property type="match status" value="1"/>
</dbReference>
<sequence>FSSSKTRFLYGSTHPTVSQSSIAGRLMQEGDLFVGAGFTGKGEATRIIKVPNQSFKINGLHYYWDPVFVPPDCKSARKSPLPSNGVVESSTRESPTTTPRPSTLDTPLSHPRNALVNLLPPTPMTTEGKRNSSTSVPSTSLPKTSSSTPPSTSSSISTSKSRSPIPLTSTKTTTTASSSTPSSKTDVDLVVEFLQSLHSSNSDNVTITFQVPRARRQAVGYRFSSTTPTTTLPTPIRPHVDITEVDPCFNVGDGSPEVCTRLLDRRDDRDPLMHIAFPNGTKVAELAWRCPVGLFCCEWECCEMRQVKRRHSVLPFLIAAVFIIVAVFICIFCFRSYKEGEERRRNINQMAGPNDYQMTVTNPPQVVEREEFDDGPRMPPPVPRTHFHVHDEPRFVPPPVPPSDRLNGTYR</sequence>
<dbReference type="InterPro" id="IPR002619">
    <property type="entry name" value="CX"/>
</dbReference>
<keyword evidence="2" id="KW-1133">Transmembrane helix</keyword>
<accession>A0AAN5HY98</accession>
<protein>
    <recommendedName>
        <fullName evidence="3">CX domain-containing protein</fullName>
    </recommendedName>
</protein>
<organism evidence="4 5">
    <name type="scientific">Pristionchus mayeri</name>
    <dbReference type="NCBI Taxonomy" id="1317129"/>
    <lineage>
        <taxon>Eukaryota</taxon>
        <taxon>Metazoa</taxon>
        <taxon>Ecdysozoa</taxon>
        <taxon>Nematoda</taxon>
        <taxon>Chromadorea</taxon>
        <taxon>Rhabditida</taxon>
        <taxon>Rhabditina</taxon>
        <taxon>Diplogasteromorpha</taxon>
        <taxon>Diplogasteroidea</taxon>
        <taxon>Neodiplogasteridae</taxon>
        <taxon>Pristionchus</taxon>
    </lineage>
</organism>
<feature type="non-terminal residue" evidence="4">
    <location>
        <position position="1"/>
    </location>
</feature>
<evidence type="ECO:0000313" key="5">
    <source>
        <dbReference type="Proteomes" id="UP001328107"/>
    </source>
</evidence>
<gene>
    <name evidence="4" type="ORF">PMAYCL1PPCAC_15525</name>
</gene>
<feature type="transmembrane region" description="Helical" evidence="2">
    <location>
        <begin position="313"/>
        <end position="334"/>
    </location>
</feature>
<keyword evidence="2" id="KW-0812">Transmembrane</keyword>
<dbReference type="PANTHER" id="PTHR47520:SF13">
    <property type="entry name" value="PROTEIN CBG10012"/>
    <property type="match status" value="1"/>
</dbReference>
<comment type="caution">
    <text evidence="4">The sequence shown here is derived from an EMBL/GenBank/DDBJ whole genome shotgun (WGS) entry which is preliminary data.</text>
</comment>
<keyword evidence="2" id="KW-0472">Membrane</keyword>
<keyword evidence="5" id="KW-1185">Reference proteome</keyword>